<evidence type="ECO:0000256" key="2">
    <source>
        <dbReference type="ARBA" id="ARBA00022448"/>
    </source>
</evidence>
<feature type="transmembrane region" description="Helical" evidence="7">
    <location>
        <begin position="142"/>
        <end position="161"/>
    </location>
</feature>
<evidence type="ECO:0000259" key="8">
    <source>
        <dbReference type="PROSITE" id="PS50939"/>
    </source>
</evidence>
<keyword evidence="6 7" id="KW-0472">Membrane</keyword>
<dbReference type="CDD" id="cd08760">
    <property type="entry name" value="Cyt_b561_FRRS1_like"/>
    <property type="match status" value="1"/>
</dbReference>
<dbReference type="GO" id="GO:0016020">
    <property type="term" value="C:membrane"/>
    <property type="evidence" value="ECO:0007669"/>
    <property type="project" value="UniProtKB-SubCell"/>
</dbReference>
<dbReference type="Gene3D" id="1.20.120.1770">
    <property type="match status" value="1"/>
</dbReference>
<feature type="transmembrane region" description="Helical" evidence="7">
    <location>
        <begin position="173"/>
        <end position="192"/>
    </location>
</feature>
<feature type="transmembrane region" description="Helical" evidence="7">
    <location>
        <begin position="40"/>
        <end position="62"/>
    </location>
</feature>
<evidence type="ECO:0000256" key="5">
    <source>
        <dbReference type="ARBA" id="ARBA00022989"/>
    </source>
</evidence>
<accession>A0A8H3N2Y0</accession>
<dbReference type="PANTHER" id="PTHR47797">
    <property type="entry name" value="DEHYDROGENASE, PUTATIVE (AFU_ORTHOLOGUE AFUA_8G05805)-RELATED"/>
    <property type="match status" value="1"/>
</dbReference>
<feature type="transmembrane region" description="Helical" evidence="7">
    <location>
        <begin position="9"/>
        <end position="28"/>
    </location>
</feature>
<keyword evidence="2" id="KW-0813">Transport</keyword>
<dbReference type="EMBL" id="BLKC01000007">
    <property type="protein sequence ID" value="GFF25771.1"/>
    <property type="molecule type" value="Genomic_DNA"/>
</dbReference>
<feature type="domain" description="Cytochrome b561" evidence="8">
    <location>
        <begin position="1"/>
        <end position="198"/>
    </location>
</feature>
<name>A0A8H3N2Y0_9EURO</name>
<evidence type="ECO:0000256" key="3">
    <source>
        <dbReference type="ARBA" id="ARBA00022692"/>
    </source>
</evidence>
<keyword evidence="5 7" id="KW-1133">Transmembrane helix</keyword>
<gene>
    <name evidence="9" type="ORF">IFM46972_01537</name>
</gene>
<keyword evidence="4" id="KW-0249">Electron transport</keyword>
<protein>
    <recommendedName>
        <fullName evidence="8">Cytochrome b561 domain-containing protein</fullName>
    </recommendedName>
</protein>
<evidence type="ECO:0000256" key="4">
    <source>
        <dbReference type="ARBA" id="ARBA00022982"/>
    </source>
</evidence>
<evidence type="ECO:0000256" key="1">
    <source>
        <dbReference type="ARBA" id="ARBA00004370"/>
    </source>
</evidence>
<sequence length="214" mass="23460">MDNILTRTAYLYSILAIFAKTASATILYQDLHLVPSYAKAHGILMSVAFILIFPLGATVLRLSKSKHAVWIHAGIQVIGWGLMLGGLATGLRVGKILDRLHNNTHTVFGTVIVVLMLLQPFLGAIHHWMYIRKKTRTALAPVHVWLGRILIILGMVNGGLGLRLADNTHGGKIAYAVVAGVCGAMYLAWVIYRLKLTVNRSKEVENAELQGMVD</sequence>
<organism evidence="9 10">
    <name type="scientific">Aspergillus udagawae</name>
    <dbReference type="NCBI Taxonomy" id="91492"/>
    <lineage>
        <taxon>Eukaryota</taxon>
        <taxon>Fungi</taxon>
        <taxon>Dikarya</taxon>
        <taxon>Ascomycota</taxon>
        <taxon>Pezizomycotina</taxon>
        <taxon>Eurotiomycetes</taxon>
        <taxon>Eurotiomycetidae</taxon>
        <taxon>Eurotiales</taxon>
        <taxon>Aspergillaceae</taxon>
        <taxon>Aspergillus</taxon>
        <taxon>Aspergillus subgen. Fumigati</taxon>
    </lineage>
</organism>
<keyword evidence="3 7" id="KW-0812">Transmembrane</keyword>
<comment type="caution">
    <text evidence="9">The sequence shown here is derived from an EMBL/GenBank/DDBJ whole genome shotgun (WGS) entry which is preliminary data.</text>
</comment>
<dbReference type="SMART" id="SM00665">
    <property type="entry name" value="B561"/>
    <property type="match status" value="1"/>
</dbReference>
<dbReference type="PROSITE" id="PS50939">
    <property type="entry name" value="CYTOCHROME_B561"/>
    <property type="match status" value="1"/>
</dbReference>
<feature type="transmembrane region" description="Helical" evidence="7">
    <location>
        <begin position="108"/>
        <end position="130"/>
    </location>
</feature>
<proteinExistence type="predicted"/>
<evidence type="ECO:0000313" key="9">
    <source>
        <dbReference type="EMBL" id="GFF25771.1"/>
    </source>
</evidence>
<feature type="transmembrane region" description="Helical" evidence="7">
    <location>
        <begin position="69"/>
        <end position="88"/>
    </location>
</feature>
<dbReference type="InterPro" id="IPR006593">
    <property type="entry name" value="Cyt_b561/ferric_Rdtase_TM"/>
</dbReference>
<dbReference type="Proteomes" id="UP000465221">
    <property type="component" value="Unassembled WGS sequence"/>
</dbReference>
<evidence type="ECO:0000313" key="10">
    <source>
        <dbReference type="Proteomes" id="UP000465221"/>
    </source>
</evidence>
<dbReference type="PANTHER" id="PTHR47797:SF1">
    <property type="entry name" value="CYTOCHROME B561 DOMAIN-CONTAINING PROTEIN-RELATED"/>
    <property type="match status" value="1"/>
</dbReference>
<reference evidence="9 10" key="1">
    <citation type="submission" date="2020-01" db="EMBL/GenBank/DDBJ databases">
        <title>Draft genome sequence of Aspergillus udagawae IFM 46972.</title>
        <authorList>
            <person name="Takahashi H."/>
            <person name="Yaguchi T."/>
        </authorList>
    </citation>
    <scope>NUCLEOTIDE SEQUENCE [LARGE SCALE GENOMIC DNA]</scope>
    <source>
        <strain evidence="9 10">IFM 46972</strain>
    </source>
</reference>
<dbReference type="AlphaFoldDB" id="A0A8H3N2Y0"/>
<comment type="subcellular location">
    <subcellularLocation>
        <location evidence="1">Membrane</location>
    </subcellularLocation>
</comment>
<evidence type="ECO:0000256" key="7">
    <source>
        <dbReference type="SAM" id="Phobius"/>
    </source>
</evidence>
<dbReference type="Pfam" id="PF03188">
    <property type="entry name" value="Cytochrom_B561"/>
    <property type="match status" value="1"/>
</dbReference>
<evidence type="ECO:0000256" key="6">
    <source>
        <dbReference type="ARBA" id="ARBA00023136"/>
    </source>
</evidence>